<keyword evidence="5" id="KW-0574">Periplasm</keyword>
<evidence type="ECO:0000256" key="7">
    <source>
        <dbReference type="ARBA" id="ARBA00023284"/>
    </source>
</evidence>
<dbReference type="CDD" id="cd03019">
    <property type="entry name" value="DsbA_DsbA"/>
    <property type="match status" value="1"/>
</dbReference>
<evidence type="ECO:0000256" key="3">
    <source>
        <dbReference type="ARBA" id="ARBA00013831"/>
    </source>
</evidence>
<feature type="compositionally biased region" description="Polar residues" evidence="8">
    <location>
        <begin position="243"/>
        <end position="254"/>
    </location>
</feature>
<protein>
    <recommendedName>
        <fullName evidence="3">Thiol:disulfide interchange protein DsbA</fullName>
    </recommendedName>
</protein>
<feature type="domain" description="Thioredoxin" evidence="10">
    <location>
        <begin position="17"/>
        <end position="170"/>
    </location>
</feature>
<feature type="chain" id="PRO_5006388544" description="Thiol:disulfide interchange protein DsbA" evidence="9">
    <location>
        <begin position="24"/>
        <end position="254"/>
    </location>
</feature>
<dbReference type="PANTHER" id="PTHR35891">
    <property type="entry name" value="THIOL:DISULFIDE INTERCHANGE PROTEIN DSBA"/>
    <property type="match status" value="1"/>
</dbReference>
<keyword evidence="4 9" id="KW-0732">Signal</keyword>
<dbReference type="PANTHER" id="PTHR35891:SF2">
    <property type="entry name" value="THIOL:DISULFIDE INTERCHANGE PROTEIN DSBA"/>
    <property type="match status" value="1"/>
</dbReference>
<comment type="subcellular location">
    <subcellularLocation>
        <location evidence="1">Periplasm</location>
    </subcellularLocation>
</comment>
<dbReference type="PROSITE" id="PS51352">
    <property type="entry name" value="THIOREDOXIN_2"/>
    <property type="match status" value="1"/>
</dbReference>
<dbReference type="SUPFAM" id="SSF52833">
    <property type="entry name" value="Thioredoxin-like"/>
    <property type="match status" value="1"/>
</dbReference>
<comment type="similarity">
    <text evidence="2">Belongs to the thioredoxin family. DsbA subfamily.</text>
</comment>
<reference evidence="11" key="1">
    <citation type="submission" date="2015-09" db="EMBL/GenBank/DDBJ databases">
        <title>Draft Genome Sequences of Two Novel Amoeba-resistant Intranuclear Bacteria, Candidatus Berkiella cookevillensis and Candidatus Berkiella aquae.</title>
        <authorList>
            <person name="Mehari Y.T."/>
            <person name="Arivett B.A."/>
            <person name="Farone A.L."/>
            <person name="Gunderson J.H."/>
            <person name="Farone M.B."/>
        </authorList>
    </citation>
    <scope>NUCLEOTIDE SEQUENCE [LARGE SCALE GENOMIC DNA]</scope>
    <source>
        <strain evidence="11">CC99</strain>
    </source>
</reference>
<keyword evidence="6" id="KW-1015">Disulfide bond</keyword>
<dbReference type="InterPro" id="IPR036249">
    <property type="entry name" value="Thioredoxin-like_sf"/>
</dbReference>
<evidence type="ECO:0000259" key="10">
    <source>
        <dbReference type="PROSITE" id="PS51352"/>
    </source>
</evidence>
<dbReference type="GO" id="GO:0016491">
    <property type="term" value="F:oxidoreductase activity"/>
    <property type="evidence" value="ECO:0007669"/>
    <property type="project" value="InterPro"/>
</dbReference>
<sequence length="254" mass="28926">MILKSRSILSIVFFFVFSLSSCAQDVAQEAQDYIEGKHYISLTQDVKENDIIQNFRQEGQDKVQVVEFFSYGCSWCYKLDPFVSSWAHTAPLYVDFQRVPVEFQPSWRTLTKVYYLAQDLDVLEQIHQPLFKAIHTDELTDSSEDALKAFFVKKGVSSEDFEKSFDSFSVNRKQKWANALSQAYKITSIPIILVQGPKGAYLTSVRMTGGEESLVKVVNYLVTKQQDYLPQPSESQHQKESKASNINADSGSPI</sequence>
<dbReference type="EMBL" id="LKHV01000005">
    <property type="protein sequence ID" value="KRG18789.1"/>
    <property type="molecule type" value="Genomic_DNA"/>
</dbReference>
<dbReference type="InterPro" id="IPR013766">
    <property type="entry name" value="Thioredoxin_domain"/>
</dbReference>
<feature type="signal peptide" evidence="9">
    <location>
        <begin position="1"/>
        <end position="23"/>
    </location>
</feature>
<dbReference type="STRING" id="437022.CC99x_01270"/>
<evidence type="ECO:0000256" key="2">
    <source>
        <dbReference type="ARBA" id="ARBA00005791"/>
    </source>
</evidence>
<gene>
    <name evidence="11" type="primary">dsbA</name>
    <name evidence="11" type="ORF">CC99x_01270</name>
</gene>
<evidence type="ECO:0000313" key="11">
    <source>
        <dbReference type="EMBL" id="KRG18789.1"/>
    </source>
</evidence>
<evidence type="ECO:0000256" key="5">
    <source>
        <dbReference type="ARBA" id="ARBA00022764"/>
    </source>
</evidence>
<evidence type="ECO:0000256" key="4">
    <source>
        <dbReference type="ARBA" id="ARBA00022729"/>
    </source>
</evidence>
<dbReference type="Pfam" id="PF01323">
    <property type="entry name" value="DSBA"/>
    <property type="match status" value="1"/>
</dbReference>
<dbReference type="InterPro" id="IPR050824">
    <property type="entry name" value="Thiol_disulfide_DsbA"/>
</dbReference>
<dbReference type="Gene3D" id="3.40.30.10">
    <property type="entry name" value="Glutaredoxin"/>
    <property type="match status" value="1"/>
</dbReference>
<dbReference type="PROSITE" id="PS51257">
    <property type="entry name" value="PROKAR_LIPOPROTEIN"/>
    <property type="match status" value="1"/>
</dbReference>
<keyword evidence="7" id="KW-0676">Redox-active center</keyword>
<accession>A0A0Q9YEB0</accession>
<comment type="caution">
    <text evidence="11">The sequence shown here is derived from an EMBL/GenBank/DDBJ whole genome shotgun (WGS) entry which is preliminary data.</text>
</comment>
<dbReference type="AlphaFoldDB" id="A0A0Q9YEB0"/>
<name>A0A0Q9YEB0_9GAMM</name>
<evidence type="ECO:0000256" key="6">
    <source>
        <dbReference type="ARBA" id="ARBA00023157"/>
    </source>
</evidence>
<dbReference type="GO" id="GO:0042597">
    <property type="term" value="C:periplasmic space"/>
    <property type="evidence" value="ECO:0007669"/>
    <property type="project" value="UniProtKB-SubCell"/>
</dbReference>
<evidence type="ECO:0000256" key="1">
    <source>
        <dbReference type="ARBA" id="ARBA00004418"/>
    </source>
</evidence>
<dbReference type="InterPro" id="IPR001853">
    <property type="entry name" value="DSBA-like_thioredoxin_dom"/>
</dbReference>
<evidence type="ECO:0000256" key="8">
    <source>
        <dbReference type="SAM" id="MobiDB-lite"/>
    </source>
</evidence>
<evidence type="ECO:0000256" key="9">
    <source>
        <dbReference type="SAM" id="SignalP"/>
    </source>
</evidence>
<organism evidence="11">
    <name type="scientific">Candidatus Berkiella cookevillensis</name>
    <dbReference type="NCBI Taxonomy" id="437022"/>
    <lineage>
        <taxon>Bacteria</taxon>
        <taxon>Pseudomonadati</taxon>
        <taxon>Pseudomonadota</taxon>
        <taxon>Gammaproteobacteria</taxon>
        <taxon>Candidatus Berkiellales</taxon>
        <taxon>Candidatus Berkiellaceae</taxon>
        <taxon>Candidatus Berkiella</taxon>
    </lineage>
</organism>
<dbReference type="InterPro" id="IPR023205">
    <property type="entry name" value="DsbA/DsbL"/>
</dbReference>
<feature type="region of interest" description="Disordered" evidence="8">
    <location>
        <begin position="229"/>
        <end position="254"/>
    </location>
</feature>
<proteinExistence type="inferred from homology"/>